<feature type="compositionally biased region" description="Basic and acidic residues" evidence="9">
    <location>
        <begin position="750"/>
        <end position="763"/>
    </location>
</feature>
<comment type="caution">
    <text evidence="11">The sequence shown here is derived from an EMBL/GenBank/DDBJ whole genome shotgun (WGS) entry which is preliminary data.</text>
</comment>
<evidence type="ECO:0000256" key="3">
    <source>
        <dbReference type="ARBA" id="ARBA00007380"/>
    </source>
</evidence>
<evidence type="ECO:0000313" key="11">
    <source>
        <dbReference type="EMBL" id="MCE7002311.1"/>
    </source>
</evidence>
<dbReference type="InterPro" id="IPR010071">
    <property type="entry name" value="AA_adenyl_dom"/>
</dbReference>
<dbReference type="Gene3D" id="3.40.50.12780">
    <property type="entry name" value="N-terminal domain of ligase-like"/>
    <property type="match status" value="1"/>
</dbReference>
<evidence type="ECO:0000259" key="10">
    <source>
        <dbReference type="PROSITE" id="PS50075"/>
    </source>
</evidence>
<dbReference type="InterPro" id="IPR057737">
    <property type="entry name" value="Condensation_MtbB-like"/>
</dbReference>
<sequence>MTISPPIGPAQPDTGHAIAAWRDHLAGAPALLDLPTDRPVRDEPYRPASVPVVVPARTSATLHGAGTQPQDGWLVAFAALLHRFSGQREVVIGSLAADGATAYRLRLTPQSTFTGILHALRDSGIPPIELAEFAALLHPGRSFASTFSAGVVCGTEPRPWEGARLSLLVPEDGGEIRIGYDATLLDESRAHRIAAHLATLAIGIADNPDAEIGGLTFLPAAERHRVLVGFNESTVEYKDQRSFERRIADLAAATPDAQALSYRSERLTYGQLDEAANQLAAHLIAHDVCPGDFVGLFLERSAQAVIATLAALRCGAVVVPFDPADNDDWIAYMIRDSAPAAVISDAGLAGRLRSLHRSTVDTAVLVLLDTDAAAIAACPADHPGIEVPADSTSHIVYTSGSTGTPKGACATHRALVNLINWMPAAYGITADSAGTWVSAPGFAIGRMEWMPFLAAGAQLHIADALTASSPARTRDWLLGKKVTHTLLVTSFARRVCALHWPANAALRLMIVLGEPVRSWPSGPLPFEITVSYGSTEVAVATSSYDEAIGLRATSATAGEGPIAGRPTAGRPVANARIYILDERRQPVPVGAAGEIYVAGDGVCTGYLNRPVDTEQRLVPNPLPEEPGDVLFRTGDLGRWRPDGLLEVIGRHDAQTWVGGVLVEVSQVETVINERRDVREAAVIAYGGEAGGQLVGYVVPADPENWSLEALQASLRQRLPEHQVPAVLIGLPALPKLANGKLDRQALPQPPRERGVPESDEASRFKPFPLTDTQQAYWVGRSDALDLGGVGCHGYWEWESESLDVQRFEIAWQKVLDRHDALRTVILPDGTQQVLADPPAYVIPIHDLSELPAAEADARAAELREEMAHRVLPADTFPLWDVQLTKVPGGRVRVHLGLDLLIIDAWSYFQVLVPDLVAYYEDPDTELPPIGLRFRDYVVTVEGELESTADYQRAKDYWLNRIDDLPPAPQLPRGTGRIPEQVRFTRREHSVSAARWTDLKDRASASSVTPSGIVVAVFAEILRAWSSEDRFTINLPLFNRVAAHPDIDKVIGDFTTTSLLSVDKVDGSFAERAVAVQQQLWADLEHRQFGGVRVMREMATRQGVASHASFPVVVTSLLGQPPRAFYTALGEAIYTSTQTPQVTLDFQVSEVEGELRFSWDSVDEAFPTGLLADMFGAYVDLLDRLIDQPAAWELERFPLVPEYQLESRRAANDTAIERPATLLHTAVAEHASQRPGATAIVSGDVRIDYAEFSRRVNQIGNVLRNNEVRPNQLVAIVMRKGWEQVVAAHGVLAAGGAYLPIDANVPPERLRYLLEHGEVRYILTQSAVLGTHTWPESVSVLCVDTDFEFAEDKALDLVQQPTDLAYVIYTSGSTGKPKGVMVDHQGVANTILDINSRFGIGPDDSCLGVSGLHFDLSVYDVFGMIAAGGTVVLPEPSANPDPERWAELIRDEQITFYNSVPTLLEILTTHAETGEPLDSLRTVVLAGDWIPVTLPSRLRAIAPNVRVVASGGPTETCVWSVINVLGHVDESLPSIPYGKPMSNQRYHILDSALQHRPVWVPGEIHIASEVGLAKGYWRDDERTAAQFFGLPGEEPRVYASGDLGRYLPDGSIEILGRTDFQVKIQGHRIELGEIEAVLADHPDVDRAVVVAVGERHTQRLVGYVTGQASSEQLRAYLAGTLPQYMVPSTIQLLEQLPLTGNGKVDRLALSAETLGSQADTAGGPPEGPVEEAVAAIWSELLNVASVGRGDHFFKVGGNSITATKVVARLRELFGVELPLRVVFTQPTVAQIAEALLADPASADQVLAICALLEDLTDEQLARLTS</sequence>
<dbReference type="InterPro" id="IPR036736">
    <property type="entry name" value="ACP-like_sf"/>
</dbReference>
<proteinExistence type="inferred from homology"/>
<dbReference type="Pfam" id="PF00501">
    <property type="entry name" value="AMP-binding"/>
    <property type="match status" value="2"/>
</dbReference>
<dbReference type="Gene3D" id="3.30.300.30">
    <property type="match status" value="2"/>
</dbReference>
<dbReference type="Gene3D" id="3.30.559.30">
    <property type="entry name" value="Nonribosomal peptide synthetase, condensation domain"/>
    <property type="match status" value="2"/>
</dbReference>
<dbReference type="InterPro" id="IPR001242">
    <property type="entry name" value="Condensation_dom"/>
</dbReference>
<dbReference type="InterPro" id="IPR020459">
    <property type="entry name" value="AMP-binding"/>
</dbReference>
<dbReference type="InterPro" id="IPR023213">
    <property type="entry name" value="CAT-like_dom_sf"/>
</dbReference>
<comment type="similarity">
    <text evidence="3">Belongs to the ATP-dependent AMP-binding enzyme family. MbtB subfamily.</text>
</comment>
<feature type="domain" description="Carrier" evidence="10">
    <location>
        <begin position="1723"/>
        <end position="1798"/>
    </location>
</feature>
<dbReference type="PROSITE" id="PS50075">
    <property type="entry name" value="CARRIER"/>
    <property type="match status" value="1"/>
</dbReference>
<keyword evidence="7" id="KW-0436">Ligase</keyword>
<evidence type="ECO:0000256" key="2">
    <source>
        <dbReference type="ARBA" id="ARBA00005102"/>
    </source>
</evidence>
<dbReference type="Pfam" id="PF13193">
    <property type="entry name" value="AMP-binding_C"/>
    <property type="match status" value="2"/>
</dbReference>
<protein>
    <recommendedName>
        <fullName evidence="4">Phenyloxazoline synthase MbtB</fullName>
    </recommendedName>
    <alternativeName>
        <fullName evidence="8">Mycobactin synthetase protein B</fullName>
    </alternativeName>
</protein>
<dbReference type="Gene3D" id="3.40.50.980">
    <property type="match status" value="2"/>
</dbReference>
<evidence type="ECO:0000256" key="4">
    <source>
        <dbReference type="ARBA" id="ARBA00016743"/>
    </source>
</evidence>
<dbReference type="PROSITE" id="PS00012">
    <property type="entry name" value="PHOSPHOPANTETHEINE"/>
    <property type="match status" value="1"/>
</dbReference>
<evidence type="ECO:0000256" key="7">
    <source>
        <dbReference type="ARBA" id="ARBA00022598"/>
    </source>
</evidence>
<dbReference type="InterPro" id="IPR025110">
    <property type="entry name" value="AMP-bd_C"/>
</dbReference>
<evidence type="ECO:0000256" key="6">
    <source>
        <dbReference type="ARBA" id="ARBA00022553"/>
    </source>
</evidence>
<keyword evidence="5" id="KW-0596">Phosphopantetheine</keyword>
<dbReference type="SUPFAM" id="SSF56801">
    <property type="entry name" value="Acetyl-CoA synthetase-like"/>
    <property type="match status" value="2"/>
</dbReference>
<dbReference type="InterPro" id="IPR009081">
    <property type="entry name" value="PP-bd_ACP"/>
</dbReference>
<organism evidence="11 12">
    <name type="scientific">Kibdelosporangium philippinense</name>
    <dbReference type="NCBI Taxonomy" id="211113"/>
    <lineage>
        <taxon>Bacteria</taxon>
        <taxon>Bacillati</taxon>
        <taxon>Actinomycetota</taxon>
        <taxon>Actinomycetes</taxon>
        <taxon>Pseudonocardiales</taxon>
        <taxon>Pseudonocardiaceae</taxon>
        <taxon>Kibdelosporangium</taxon>
    </lineage>
</organism>
<keyword evidence="12" id="KW-1185">Reference proteome</keyword>
<dbReference type="EMBL" id="JAJVCN010000001">
    <property type="protein sequence ID" value="MCE7002311.1"/>
    <property type="molecule type" value="Genomic_DNA"/>
</dbReference>
<dbReference type="PANTHER" id="PTHR45527">
    <property type="entry name" value="NONRIBOSOMAL PEPTIDE SYNTHETASE"/>
    <property type="match status" value="1"/>
</dbReference>
<dbReference type="Gene3D" id="1.10.1200.10">
    <property type="entry name" value="ACP-like"/>
    <property type="match status" value="1"/>
</dbReference>
<dbReference type="RefSeq" id="WP_233723335.1">
    <property type="nucleotide sequence ID" value="NZ_JAJVCN010000001.1"/>
</dbReference>
<keyword evidence="6" id="KW-0597">Phosphoprotein</keyword>
<dbReference type="InterPro" id="IPR042099">
    <property type="entry name" value="ANL_N_sf"/>
</dbReference>
<dbReference type="SUPFAM" id="SSF52777">
    <property type="entry name" value="CoA-dependent acyltransferases"/>
    <property type="match status" value="3"/>
</dbReference>
<gene>
    <name evidence="11" type="ORF">LWC34_05625</name>
</gene>
<evidence type="ECO:0000256" key="5">
    <source>
        <dbReference type="ARBA" id="ARBA00022450"/>
    </source>
</evidence>
<feature type="region of interest" description="Disordered" evidence="9">
    <location>
        <begin position="743"/>
        <end position="765"/>
    </location>
</feature>
<dbReference type="Gene3D" id="2.30.38.10">
    <property type="entry name" value="Luciferase, Domain 3"/>
    <property type="match status" value="1"/>
</dbReference>
<dbReference type="Pfam" id="PF00668">
    <property type="entry name" value="Condensation"/>
    <property type="match status" value="1"/>
</dbReference>
<dbReference type="CDD" id="cd19535">
    <property type="entry name" value="Cyc_NRPS"/>
    <property type="match status" value="1"/>
</dbReference>
<dbReference type="InterPro" id="IPR000873">
    <property type="entry name" value="AMP-dep_synth/lig_dom"/>
</dbReference>
<dbReference type="Gene3D" id="3.30.559.10">
    <property type="entry name" value="Chloramphenicol acetyltransferase-like domain"/>
    <property type="match status" value="1"/>
</dbReference>
<name>A0ABS8Z301_9PSEU</name>
<accession>A0ABS8Z301</accession>
<comment type="pathway">
    <text evidence="2">Siderophore biosynthesis; mycobactin biosynthesis.</text>
</comment>
<evidence type="ECO:0000256" key="1">
    <source>
        <dbReference type="ARBA" id="ARBA00001957"/>
    </source>
</evidence>
<dbReference type="PROSITE" id="PS00455">
    <property type="entry name" value="AMP_BINDING"/>
    <property type="match status" value="2"/>
</dbReference>
<evidence type="ECO:0000256" key="8">
    <source>
        <dbReference type="ARBA" id="ARBA00033440"/>
    </source>
</evidence>
<evidence type="ECO:0000313" key="12">
    <source>
        <dbReference type="Proteomes" id="UP001521150"/>
    </source>
</evidence>
<reference evidence="11 12" key="1">
    <citation type="submission" date="2021-12" db="EMBL/GenBank/DDBJ databases">
        <title>Genome sequence of Kibdelosporangium philippinense ATCC 49844.</title>
        <authorList>
            <person name="Fedorov E.A."/>
            <person name="Omeragic M."/>
            <person name="Shalygina K.F."/>
            <person name="Maclea K.S."/>
        </authorList>
    </citation>
    <scope>NUCLEOTIDE SEQUENCE [LARGE SCALE GENOMIC DNA]</scope>
    <source>
        <strain evidence="11 12">ATCC 49844</strain>
    </source>
</reference>
<dbReference type="PRINTS" id="PR00154">
    <property type="entry name" value="AMPBINDING"/>
</dbReference>
<dbReference type="CDD" id="cd05930">
    <property type="entry name" value="A_NRPS"/>
    <property type="match status" value="1"/>
</dbReference>
<comment type="cofactor">
    <cofactor evidence="1">
        <name>pantetheine 4'-phosphate</name>
        <dbReference type="ChEBI" id="CHEBI:47942"/>
    </cofactor>
</comment>
<dbReference type="Proteomes" id="UP001521150">
    <property type="component" value="Unassembled WGS sequence"/>
</dbReference>
<dbReference type="InterPro" id="IPR020845">
    <property type="entry name" value="AMP-binding_CS"/>
</dbReference>
<dbReference type="InterPro" id="IPR045851">
    <property type="entry name" value="AMP-bd_C_sf"/>
</dbReference>
<dbReference type="PANTHER" id="PTHR45527:SF10">
    <property type="entry name" value="PYOCHELIN SYNTHASE PCHF"/>
    <property type="match status" value="1"/>
</dbReference>
<dbReference type="NCBIfam" id="TIGR01733">
    <property type="entry name" value="AA-adenyl-dom"/>
    <property type="match status" value="1"/>
</dbReference>
<dbReference type="SUPFAM" id="SSF47336">
    <property type="entry name" value="ACP-like"/>
    <property type="match status" value="1"/>
</dbReference>
<dbReference type="InterPro" id="IPR006162">
    <property type="entry name" value="Ppantetheine_attach_site"/>
</dbReference>
<evidence type="ECO:0000256" key="9">
    <source>
        <dbReference type="SAM" id="MobiDB-lite"/>
    </source>
</evidence>
<dbReference type="SMART" id="SM00823">
    <property type="entry name" value="PKS_PP"/>
    <property type="match status" value="1"/>
</dbReference>
<dbReference type="InterPro" id="IPR020806">
    <property type="entry name" value="PKS_PP-bd"/>
</dbReference>
<dbReference type="Pfam" id="PF00550">
    <property type="entry name" value="PP-binding"/>
    <property type="match status" value="1"/>
</dbReference>